<keyword evidence="2" id="KW-1185">Reference proteome</keyword>
<proteinExistence type="predicted"/>
<dbReference type="InterPro" id="IPR012337">
    <property type="entry name" value="RNaseH-like_sf"/>
</dbReference>
<dbReference type="Proteomes" id="UP001189429">
    <property type="component" value="Unassembled WGS sequence"/>
</dbReference>
<evidence type="ECO:0008006" key="3">
    <source>
        <dbReference type="Google" id="ProtNLM"/>
    </source>
</evidence>
<dbReference type="SUPFAM" id="SSF53098">
    <property type="entry name" value="Ribonuclease H-like"/>
    <property type="match status" value="1"/>
</dbReference>
<reference evidence="1" key="1">
    <citation type="submission" date="2023-10" db="EMBL/GenBank/DDBJ databases">
        <authorList>
            <person name="Chen Y."/>
            <person name="Shah S."/>
            <person name="Dougan E. K."/>
            <person name="Thang M."/>
            <person name="Chan C."/>
        </authorList>
    </citation>
    <scope>NUCLEOTIDE SEQUENCE [LARGE SCALE GENOMIC DNA]</scope>
</reference>
<dbReference type="InterPro" id="IPR036397">
    <property type="entry name" value="RNaseH_sf"/>
</dbReference>
<gene>
    <name evidence="1" type="ORF">PCOR1329_LOCUS11006</name>
</gene>
<protein>
    <recommendedName>
        <fullName evidence="3">RNase H type-1 domain-containing protein</fullName>
    </recommendedName>
</protein>
<evidence type="ECO:0000313" key="2">
    <source>
        <dbReference type="Proteomes" id="UP001189429"/>
    </source>
</evidence>
<comment type="caution">
    <text evidence="1">The sequence shown here is derived from an EMBL/GenBank/DDBJ whole genome shotgun (WGS) entry which is preliminary data.</text>
</comment>
<name>A0ABN9QKX3_9DINO</name>
<sequence length="298" mass="32119">MMTGPFMDINGGELSALLATLRYAVPPVTAVVDSKFVFLGLTVDGRERTCSYVYAWSHLWREVWRLVDEFGGLCAGGLTIRWVKAHCTRRQILDGVVSYRDWYGNRLADQAAKSAAAHARLPHASRLKLLQSEKMVEGVAMWLSAVGSAVGGADTTHRKGKANRPAPRAVAAAPAAPPLQCQLRGPAGKRWCAVCRWVERKSACPGSIVAAALDLNAAHRSGGLRPHRLARVRPHNERQMVREMPVVACLTCGALGSRRASSFARECLAPSAKATAALTKLADGKSPHGDVAIELELL</sequence>
<dbReference type="EMBL" id="CAUYUJ010003147">
    <property type="protein sequence ID" value="CAK0804089.1"/>
    <property type="molecule type" value="Genomic_DNA"/>
</dbReference>
<accession>A0ABN9QKX3</accession>
<dbReference type="Gene3D" id="3.30.420.10">
    <property type="entry name" value="Ribonuclease H-like superfamily/Ribonuclease H"/>
    <property type="match status" value="1"/>
</dbReference>
<organism evidence="1 2">
    <name type="scientific">Prorocentrum cordatum</name>
    <dbReference type="NCBI Taxonomy" id="2364126"/>
    <lineage>
        <taxon>Eukaryota</taxon>
        <taxon>Sar</taxon>
        <taxon>Alveolata</taxon>
        <taxon>Dinophyceae</taxon>
        <taxon>Prorocentrales</taxon>
        <taxon>Prorocentraceae</taxon>
        <taxon>Prorocentrum</taxon>
    </lineage>
</organism>
<evidence type="ECO:0000313" key="1">
    <source>
        <dbReference type="EMBL" id="CAK0804089.1"/>
    </source>
</evidence>